<reference evidence="2 3" key="1">
    <citation type="journal article" date="2023" name="Nucleic Acids Res.">
        <title>The hologenome of Daphnia magna reveals possible DNA methylation and microbiome-mediated evolution of the host genome.</title>
        <authorList>
            <person name="Chaturvedi A."/>
            <person name="Li X."/>
            <person name="Dhandapani V."/>
            <person name="Marshall H."/>
            <person name="Kissane S."/>
            <person name="Cuenca-Cambronero M."/>
            <person name="Asole G."/>
            <person name="Calvet F."/>
            <person name="Ruiz-Romero M."/>
            <person name="Marangio P."/>
            <person name="Guigo R."/>
            <person name="Rago D."/>
            <person name="Mirbahai L."/>
            <person name="Eastwood N."/>
            <person name="Colbourne J.K."/>
            <person name="Zhou J."/>
            <person name="Mallon E."/>
            <person name="Orsini L."/>
        </authorList>
    </citation>
    <scope>NUCLEOTIDE SEQUENCE [LARGE SCALE GENOMIC DNA]</scope>
    <source>
        <strain evidence="2">LRV0_1</strain>
    </source>
</reference>
<name>A0ABQ9ZZ80_9CRUS</name>
<protein>
    <submittedName>
        <fullName evidence="2">Uncharacterized protein</fullName>
    </submittedName>
</protein>
<organism evidence="2 3">
    <name type="scientific">Daphnia magna</name>
    <dbReference type="NCBI Taxonomy" id="35525"/>
    <lineage>
        <taxon>Eukaryota</taxon>
        <taxon>Metazoa</taxon>
        <taxon>Ecdysozoa</taxon>
        <taxon>Arthropoda</taxon>
        <taxon>Crustacea</taxon>
        <taxon>Branchiopoda</taxon>
        <taxon>Diplostraca</taxon>
        <taxon>Cladocera</taxon>
        <taxon>Anomopoda</taxon>
        <taxon>Daphniidae</taxon>
        <taxon>Daphnia</taxon>
    </lineage>
</organism>
<accession>A0ABQ9ZZ80</accession>
<keyword evidence="1" id="KW-1133">Transmembrane helix</keyword>
<comment type="caution">
    <text evidence="2">The sequence shown here is derived from an EMBL/GenBank/DDBJ whole genome shotgun (WGS) entry which is preliminary data.</text>
</comment>
<keyword evidence="1" id="KW-0812">Transmembrane</keyword>
<dbReference type="EMBL" id="JAOYFB010000035">
    <property type="protein sequence ID" value="KAK4017919.1"/>
    <property type="molecule type" value="Genomic_DNA"/>
</dbReference>
<keyword evidence="3" id="KW-1185">Reference proteome</keyword>
<gene>
    <name evidence="2" type="ORF">OUZ56_033933</name>
</gene>
<keyword evidence="1" id="KW-0472">Membrane</keyword>
<evidence type="ECO:0000256" key="1">
    <source>
        <dbReference type="SAM" id="Phobius"/>
    </source>
</evidence>
<evidence type="ECO:0000313" key="3">
    <source>
        <dbReference type="Proteomes" id="UP001234178"/>
    </source>
</evidence>
<feature type="transmembrane region" description="Helical" evidence="1">
    <location>
        <begin position="60"/>
        <end position="84"/>
    </location>
</feature>
<proteinExistence type="predicted"/>
<dbReference type="Proteomes" id="UP001234178">
    <property type="component" value="Unassembled WGS sequence"/>
</dbReference>
<sequence length="336" mass="36683">MNSIAPLDARQNGVSEMHQDLATSEPKKCCLDLSSFVGVPRAHAHSLTQSFSYIWKVAQLVTYVFVAFGVGWIICCCIALYCVAGCPFEVPDCLYGCFGFAVDGDHVPVLVNVHVDFLLVMLVDQSVYMDKWSGGSSLLIALKVADVTAAHLGVESSSFQCLVQLSIMSRYGCKVVSACRLLIVVTWVSMSSANRDVLQPATGGGKSAIMILKSIRLKTHPWGTPLLRYLSSDMLFSILTVILLLVRKFWSQLSLFQIQEYCCGGFLFIEAADDIGFETNYVIVGSAPTSEACLEFRERHEVSEIGLYESVSSGGLFGFRIGMTIAVFQSVVELSG</sequence>
<evidence type="ECO:0000313" key="2">
    <source>
        <dbReference type="EMBL" id="KAK4017919.1"/>
    </source>
</evidence>